<dbReference type="Pfam" id="PF13884">
    <property type="entry name" value="Peptidase_S74"/>
    <property type="match status" value="1"/>
</dbReference>
<dbReference type="AlphaFoldDB" id="C6XS48"/>
<dbReference type="Gene3D" id="1.10.10.10">
    <property type="entry name" value="Winged helix-like DNA-binding domain superfamily/Winged helix DNA-binding domain"/>
    <property type="match status" value="1"/>
</dbReference>
<dbReference type="PROSITE" id="PS51688">
    <property type="entry name" value="ICA"/>
    <property type="match status" value="1"/>
</dbReference>
<organism evidence="2 3">
    <name type="scientific">Hirschia baltica (strain ATCC 49814 / DSM 5838 / IFAM 1418)</name>
    <dbReference type="NCBI Taxonomy" id="582402"/>
    <lineage>
        <taxon>Bacteria</taxon>
        <taxon>Pseudomonadati</taxon>
        <taxon>Pseudomonadota</taxon>
        <taxon>Alphaproteobacteria</taxon>
        <taxon>Hyphomonadales</taxon>
        <taxon>Hyphomonadaceae</taxon>
        <taxon>Hirschia</taxon>
    </lineage>
</organism>
<dbReference type="KEGG" id="hba:Hbal_3222"/>
<dbReference type="InterPro" id="IPR021251">
    <property type="entry name" value="DUF2793"/>
</dbReference>
<geneLocation type="plasmid" evidence="2 3">
    <name>pHbal01</name>
</geneLocation>
<accession>C6XS48</accession>
<evidence type="ECO:0000313" key="2">
    <source>
        <dbReference type="EMBL" id="ACT60889.1"/>
    </source>
</evidence>
<feature type="domain" description="Peptidase S74" evidence="1">
    <location>
        <begin position="268"/>
        <end position="377"/>
    </location>
</feature>
<dbReference type="InterPro" id="IPR036388">
    <property type="entry name" value="WH-like_DNA-bd_sf"/>
</dbReference>
<dbReference type="Pfam" id="PF10983">
    <property type="entry name" value="DUF2793"/>
    <property type="match status" value="1"/>
</dbReference>
<dbReference type="InterPro" id="IPR030392">
    <property type="entry name" value="S74_ICA"/>
</dbReference>
<dbReference type="EMBL" id="CP001679">
    <property type="protein sequence ID" value="ACT60889.1"/>
    <property type="molecule type" value="Genomic_DNA"/>
</dbReference>
<proteinExistence type="predicted"/>
<keyword evidence="3" id="KW-1185">Reference proteome</keyword>
<dbReference type="HOGENOM" id="CLU_727287_0_0_5"/>
<dbReference type="OrthoDB" id="564699at2"/>
<keyword evidence="2" id="KW-0614">Plasmid</keyword>
<name>C6XS48_HIRBI</name>
<protein>
    <recommendedName>
        <fullName evidence="1">Peptidase S74 domain-containing protein</fullName>
    </recommendedName>
</protein>
<dbReference type="RefSeq" id="WP_012778276.1">
    <property type="nucleotide sequence ID" value="NC_012983.1"/>
</dbReference>
<gene>
    <name evidence="2" type="ordered locus">Hbal_3222</name>
</gene>
<evidence type="ECO:0000313" key="3">
    <source>
        <dbReference type="Proteomes" id="UP000002745"/>
    </source>
</evidence>
<evidence type="ECO:0000259" key="1">
    <source>
        <dbReference type="PROSITE" id="PS51688"/>
    </source>
</evidence>
<sequence>MDWSPKLDLPYILSGQAQKHVTHNEAISLIDCLVQMTVKSADTATQPEYVSEGDMYILPDQITGSKWEHMSPASLAVYTGGAWKEIIPKIGWICAVVDTSSLLMFSSEGWQSVEHNSAGLGSAAYKDIGISGDTIPKLDMPAAWSADHSFEGYRNVSFLTGNSKGIVSGRYNIDSTASDHFTLSCNYDLGQNTSVHSLLGSAMLEICATNGADGFIGFWAGGPASTPQRRVAVNSQALFPVSDGQYNLGQPAYRYQDIYSVNGVSMTSDAREKTDLVKLTPEERRSIAQIMTEVGSFSWLKDVESVGEEAAQIHIGVTAQNVAKAFINEGLDPQDYALWQEDVFENGETRMGLRPVQLLLMSMGTLFQEIEELKQRNQQV</sequence>
<dbReference type="Proteomes" id="UP000002745">
    <property type="component" value="Plasmid pHbal01"/>
</dbReference>
<reference evidence="3" key="1">
    <citation type="journal article" date="2011" name="J. Bacteriol.">
        <title>Genome sequences of eight morphologically diverse alphaproteobacteria.</title>
        <authorList>
            <consortium name="US DOE Joint Genome Institute"/>
            <person name="Brown P.J."/>
            <person name="Kysela D.T."/>
            <person name="Buechlein A."/>
            <person name="Hemmerich C."/>
            <person name="Brun Y.V."/>
        </authorList>
    </citation>
    <scope>NUCLEOTIDE SEQUENCE [LARGE SCALE GENOMIC DNA]</scope>
    <source>
        <strain evidence="3">ATCC 49814 / DSM 5838 / IFAM 1418</strain>
        <plasmid evidence="3">pHbal01</plasmid>
    </source>
</reference>